<dbReference type="GO" id="GO:0019900">
    <property type="term" value="F:kinase binding"/>
    <property type="evidence" value="ECO:0007669"/>
    <property type="project" value="InterPro"/>
</dbReference>
<sequence length="248" mass="28766">MLQFPFASWVAVESIEEDIVSVLYPLGRVLCDSITLLKNCLLARSSRRPPGYEDPSVLASETVFSVNEVEALYELFMRISNSVIDDGLIHKEEFQLALFRNSERKNLFADRVFYLFDRKQNGVIEFGEFVRSLSVFHPKARVEDKIQFAFKLYDLRQTGYIEREEVKEMLEALLCESTMDLTDDIIETILDMTFAEAKTKIEGRIDEEEWEKLVMRHPSLMQNMTLPYLKDIITSFPSFSVVNDIDST</sequence>
<dbReference type="PRINTS" id="PR00450">
    <property type="entry name" value="RECOVERIN"/>
</dbReference>
<evidence type="ECO:0000313" key="4">
    <source>
        <dbReference type="EMBL" id="KAG0587939.1"/>
    </source>
</evidence>
<feature type="domain" description="EF-hand" evidence="3">
    <location>
        <begin position="104"/>
        <end position="139"/>
    </location>
</feature>
<keyword evidence="1" id="KW-0677">Repeat</keyword>
<comment type="caution">
    <text evidence="4">The sequence shown here is derived from an EMBL/GenBank/DDBJ whole genome shotgun (WGS) entry which is preliminary data.</text>
</comment>
<evidence type="ECO:0000259" key="3">
    <source>
        <dbReference type="PROSITE" id="PS50222"/>
    </source>
</evidence>
<comment type="similarity">
    <text evidence="2">Belongs to the calcineurin regulatory subunit family.</text>
</comment>
<dbReference type="InterPro" id="IPR002048">
    <property type="entry name" value="EF_hand_dom"/>
</dbReference>
<organism evidence="4 5">
    <name type="scientific">Ceratodon purpureus</name>
    <name type="common">Fire moss</name>
    <name type="synonym">Dicranum purpureum</name>
    <dbReference type="NCBI Taxonomy" id="3225"/>
    <lineage>
        <taxon>Eukaryota</taxon>
        <taxon>Viridiplantae</taxon>
        <taxon>Streptophyta</taxon>
        <taxon>Embryophyta</taxon>
        <taxon>Bryophyta</taxon>
        <taxon>Bryophytina</taxon>
        <taxon>Bryopsida</taxon>
        <taxon>Dicranidae</taxon>
        <taxon>Pseudoditrichales</taxon>
        <taxon>Ditrichaceae</taxon>
        <taxon>Ceratodon</taxon>
    </lineage>
</organism>
<dbReference type="InterPro" id="IPR011992">
    <property type="entry name" value="EF-hand-dom_pair"/>
</dbReference>
<dbReference type="Proteomes" id="UP000822688">
    <property type="component" value="Chromosome 2"/>
</dbReference>
<name>A0A8T0IYH7_CERPU</name>
<dbReference type="PANTHER" id="PTHR23056:SF44">
    <property type="entry name" value="CALCINEURIN B-LIKE PROTEIN 1"/>
    <property type="match status" value="1"/>
</dbReference>
<evidence type="ECO:0000256" key="1">
    <source>
        <dbReference type="ARBA" id="ARBA00022737"/>
    </source>
</evidence>
<dbReference type="GO" id="GO:0005509">
    <property type="term" value="F:calcium ion binding"/>
    <property type="evidence" value="ECO:0007669"/>
    <property type="project" value="InterPro"/>
</dbReference>
<feature type="domain" description="EF-hand" evidence="3">
    <location>
        <begin position="141"/>
        <end position="176"/>
    </location>
</feature>
<dbReference type="Pfam" id="PF13499">
    <property type="entry name" value="EF-hand_7"/>
    <property type="match status" value="1"/>
</dbReference>
<dbReference type="Gene3D" id="1.10.238.10">
    <property type="entry name" value="EF-hand"/>
    <property type="match status" value="1"/>
</dbReference>
<reference evidence="4" key="1">
    <citation type="submission" date="2020-06" db="EMBL/GenBank/DDBJ databases">
        <title>WGS assembly of Ceratodon purpureus strain R40.</title>
        <authorList>
            <person name="Carey S.B."/>
            <person name="Jenkins J."/>
            <person name="Shu S."/>
            <person name="Lovell J.T."/>
            <person name="Sreedasyam A."/>
            <person name="Maumus F."/>
            <person name="Tiley G.P."/>
            <person name="Fernandez-Pozo N."/>
            <person name="Barry K."/>
            <person name="Chen C."/>
            <person name="Wang M."/>
            <person name="Lipzen A."/>
            <person name="Daum C."/>
            <person name="Saski C.A."/>
            <person name="Payton A.C."/>
            <person name="Mcbreen J.C."/>
            <person name="Conrad R.E."/>
            <person name="Kollar L.M."/>
            <person name="Olsson S."/>
            <person name="Huttunen S."/>
            <person name="Landis J.B."/>
            <person name="Wickett N.J."/>
            <person name="Johnson M.G."/>
            <person name="Rensing S.A."/>
            <person name="Grimwood J."/>
            <person name="Schmutz J."/>
            <person name="Mcdaniel S.F."/>
        </authorList>
    </citation>
    <scope>NUCLEOTIDE SEQUENCE</scope>
    <source>
        <strain evidence="4">R40</strain>
    </source>
</reference>
<dbReference type="InterPro" id="IPR045198">
    <property type="entry name" value="CNBL1-10"/>
</dbReference>
<dbReference type="PANTHER" id="PTHR23056">
    <property type="entry name" value="CALCINEURIN B"/>
    <property type="match status" value="1"/>
</dbReference>
<dbReference type="PROSITE" id="PS50222">
    <property type="entry name" value="EF_HAND_2"/>
    <property type="match status" value="2"/>
</dbReference>
<evidence type="ECO:0000256" key="2">
    <source>
        <dbReference type="ARBA" id="ARBA00023774"/>
    </source>
</evidence>
<keyword evidence="5" id="KW-1185">Reference proteome</keyword>
<protein>
    <recommendedName>
        <fullName evidence="3">EF-hand domain-containing protein</fullName>
    </recommendedName>
</protein>
<dbReference type="EMBL" id="CM026422">
    <property type="protein sequence ID" value="KAG0587939.1"/>
    <property type="molecule type" value="Genomic_DNA"/>
</dbReference>
<gene>
    <name evidence="4" type="ORF">KC19_2G203000</name>
</gene>
<dbReference type="GO" id="GO:0019722">
    <property type="term" value="P:calcium-mediated signaling"/>
    <property type="evidence" value="ECO:0007669"/>
    <property type="project" value="InterPro"/>
</dbReference>
<accession>A0A8T0IYH7</accession>
<proteinExistence type="inferred from homology"/>
<dbReference type="FunFam" id="1.10.238.10:FF:000073">
    <property type="entry name" value="calcineurin B-like protein 3"/>
    <property type="match status" value="1"/>
</dbReference>
<dbReference type="AlphaFoldDB" id="A0A8T0IYH7"/>
<evidence type="ECO:0000313" key="5">
    <source>
        <dbReference type="Proteomes" id="UP000822688"/>
    </source>
</evidence>
<dbReference type="SUPFAM" id="SSF47473">
    <property type="entry name" value="EF-hand"/>
    <property type="match status" value="1"/>
</dbReference>